<dbReference type="InterPro" id="IPR048015">
    <property type="entry name" value="NTP-PPase_MazG-like_N"/>
</dbReference>
<dbReference type="PANTHER" id="PTHR30522">
    <property type="entry name" value="NUCLEOSIDE TRIPHOSPHATE PYROPHOSPHOHYDROLASE"/>
    <property type="match status" value="1"/>
</dbReference>
<dbReference type="InterPro" id="IPR011551">
    <property type="entry name" value="NTP_PyrPHydrolase_MazG"/>
</dbReference>
<dbReference type="Gene3D" id="1.10.287.1080">
    <property type="entry name" value="MazG-like"/>
    <property type="match status" value="2"/>
</dbReference>
<dbReference type="NCBIfam" id="TIGR00444">
    <property type="entry name" value="mazG"/>
    <property type="match status" value="1"/>
</dbReference>
<dbReference type="InterPro" id="IPR024180">
    <property type="entry name" value="Tetrapyrrole_Mease/MazG_pred"/>
</dbReference>
<evidence type="ECO:0000313" key="4">
    <source>
        <dbReference type="Proteomes" id="UP001312865"/>
    </source>
</evidence>
<dbReference type="InterPro" id="IPR035996">
    <property type="entry name" value="4pyrrol_Methylase_sf"/>
</dbReference>
<dbReference type="EC" id="3.6.1.9" evidence="3"/>
<protein>
    <submittedName>
        <fullName evidence="3">Nucleoside triphosphate pyrophosphohydrolase</fullName>
        <ecNumber evidence="3">3.6.1.9</ecNumber>
    </submittedName>
</protein>
<organism evidence="3 4">
    <name type="scientific">Bacillus spongiae</name>
    <dbReference type="NCBI Taxonomy" id="2683610"/>
    <lineage>
        <taxon>Bacteria</taxon>
        <taxon>Bacillati</taxon>
        <taxon>Bacillota</taxon>
        <taxon>Bacilli</taxon>
        <taxon>Bacillales</taxon>
        <taxon>Bacillaceae</taxon>
        <taxon>Bacillus</taxon>
    </lineage>
</organism>
<dbReference type="NCBIfam" id="NF007113">
    <property type="entry name" value="PRK09562.1"/>
    <property type="match status" value="1"/>
</dbReference>
<dbReference type="Pfam" id="PF00590">
    <property type="entry name" value="TP_methylase"/>
    <property type="match status" value="1"/>
</dbReference>
<feature type="domain" description="Tetrapyrrole methylase" evidence="1">
    <location>
        <begin position="4"/>
        <end position="207"/>
    </location>
</feature>
<dbReference type="CDD" id="cd11528">
    <property type="entry name" value="NTP-PPase_MazG_Nterm"/>
    <property type="match status" value="1"/>
</dbReference>
<dbReference type="InterPro" id="IPR048011">
    <property type="entry name" value="NTP-PPase_MazG-like_C"/>
</dbReference>
<accession>A0ABU8HJC1</accession>
<dbReference type="PIRSF" id="PIRSF002845">
    <property type="entry name" value="Ttrprl_mtas_MazG"/>
    <property type="match status" value="1"/>
</dbReference>
<keyword evidence="3" id="KW-0378">Hydrolase</keyword>
<dbReference type="SUPFAM" id="SSF101386">
    <property type="entry name" value="all-alpha NTP pyrophosphatases"/>
    <property type="match status" value="2"/>
</dbReference>
<feature type="domain" description="NTP pyrophosphohydrolase MazG-like" evidence="2">
    <location>
        <begin position="395"/>
        <end position="451"/>
    </location>
</feature>
<dbReference type="EMBL" id="JBBAXC010000028">
    <property type="protein sequence ID" value="MEI5909501.1"/>
    <property type="molecule type" value="Genomic_DNA"/>
</dbReference>
<evidence type="ECO:0000313" key="3">
    <source>
        <dbReference type="EMBL" id="MEI5909501.1"/>
    </source>
</evidence>
<dbReference type="GO" id="GO:0047429">
    <property type="term" value="F:nucleoside triphosphate diphosphatase activity"/>
    <property type="evidence" value="ECO:0007669"/>
    <property type="project" value="UniProtKB-EC"/>
</dbReference>
<name>A0ABU8HJC1_9BACI</name>
<dbReference type="InterPro" id="IPR014777">
    <property type="entry name" value="4pyrrole_Mease_sub1"/>
</dbReference>
<dbReference type="InterPro" id="IPR000878">
    <property type="entry name" value="4pyrrol_Mease"/>
</dbReference>
<feature type="domain" description="NTP pyrophosphohydrolase MazG-like" evidence="2">
    <location>
        <begin position="255"/>
        <end position="328"/>
    </location>
</feature>
<dbReference type="CDD" id="cd11529">
    <property type="entry name" value="NTP-PPase_MazG_Cterm"/>
    <property type="match status" value="1"/>
</dbReference>
<dbReference type="Pfam" id="PF03819">
    <property type="entry name" value="MazG"/>
    <property type="match status" value="2"/>
</dbReference>
<dbReference type="Proteomes" id="UP001312865">
    <property type="component" value="Unassembled WGS sequence"/>
</dbReference>
<keyword evidence="4" id="KW-1185">Reference proteome</keyword>
<dbReference type="PANTHER" id="PTHR30522:SF0">
    <property type="entry name" value="NUCLEOSIDE TRIPHOSPHATE PYROPHOSPHOHYDROLASE"/>
    <property type="match status" value="1"/>
</dbReference>
<evidence type="ECO:0000259" key="2">
    <source>
        <dbReference type="Pfam" id="PF03819"/>
    </source>
</evidence>
<reference evidence="3 4" key="1">
    <citation type="journal article" date="2018" name="J. Microbiol.">
        <title>Bacillus spongiae sp. nov., isolated from sponge of Jeju Island.</title>
        <authorList>
            <person name="Lee G.E."/>
            <person name="Im W.T."/>
            <person name="Park J.S."/>
        </authorList>
    </citation>
    <scope>NUCLEOTIDE SEQUENCE [LARGE SCALE GENOMIC DNA]</scope>
    <source>
        <strain evidence="3 4">135PIL107-10</strain>
    </source>
</reference>
<comment type="caution">
    <text evidence="3">The sequence shown here is derived from an EMBL/GenBank/DDBJ whole genome shotgun (WGS) entry which is preliminary data.</text>
</comment>
<dbReference type="CDD" id="cd11723">
    <property type="entry name" value="YabN_N_like"/>
    <property type="match status" value="1"/>
</dbReference>
<gene>
    <name evidence="3" type="primary">mazG</name>
    <name evidence="3" type="ORF">WAK64_20955</name>
</gene>
<dbReference type="SUPFAM" id="SSF53790">
    <property type="entry name" value="Tetrapyrrole methylase"/>
    <property type="match status" value="1"/>
</dbReference>
<dbReference type="InterPro" id="IPR004518">
    <property type="entry name" value="MazG-like_dom"/>
</dbReference>
<dbReference type="Gene3D" id="3.40.1010.10">
    <property type="entry name" value="Cobalt-precorrin-4 Transmethylase, Domain 1"/>
    <property type="match status" value="1"/>
</dbReference>
<dbReference type="RefSeq" id="WP_336588944.1">
    <property type="nucleotide sequence ID" value="NZ_JBBAXC010000028.1"/>
</dbReference>
<proteinExistence type="predicted"/>
<dbReference type="InterPro" id="IPR035013">
    <property type="entry name" value="YabN_N"/>
</dbReference>
<evidence type="ECO:0000259" key="1">
    <source>
        <dbReference type="Pfam" id="PF00590"/>
    </source>
</evidence>
<sequence length="483" mass="55328">MKNTITIIGLGAGDIEQLPLGVYRTLLKSDKLYLRTKEHPVVADLENEGLQYDSFDSIYEKYDQFELVYQEIVEILIKNAEKQSILYAVPGHPLVAEQTVQLLFEKADMNQIDVKVLGGQSFLDALFTAVKVDPIEGFQLLDGTALKKEEIHISQSIFIGQVYDAFIASEVKLTLLEKYPYDHKVFIITAAGSKAESVEEVPLYELDHHTKLSNLTSVYVPPVQEFTETYKEFATLKEIIAKLRGPDGCPWDQEQTHATLKKYLIEEVYELLSAIDEDNIEGMIEELGDVLLQVMLHAQIGEDEAMFSIYDVFESISSKMVRRHPHVFGTVSVENADEVIVNWEAIKQQEKAETHQSLLDKVEKGLPALLRAYDYQKIAAKQGFDWENTEGAWSKVKEEIKEFQEEAEGRNEQKKIAEFGDVLFSLINVARLYGFHPEEALAMTNEKFYLRFSYVEKKVRESGRDFTSFSLDELDRFWEESKK</sequence>